<evidence type="ECO:0000259" key="1">
    <source>
        <dbReference type="Pfam" id="PF16473"/>
    </source>
</evidence>
<sequence>MKELDILLVMIDLEYLSKDEPNGQLLDIGICYGTSPENLRRLTYKPMWQEDGVVQPSTLKFWVEHNPAQLGRYLGNTQPLQWVARDLVSEIHALSGRARQLKAEQVVLMSKGITHDLPKIEYLLEQNCDFELVGTSSGGLGFFESLFGYNCRRDLRSFKMSRPKELLDAAREYAEEAASRLKPEGTLHDAEYDALVQWHEFYFIAVN</sequence>
<accession>A0A2R4ALL9</accession>
<organism evidence="2 3">
    <name type="scientific">Aeromonas phage AhSzq-1</name>
    <dbReference type="NCBI Taxonomy" id="2138298"/>
    <lineage>
        <taxon>Viruses</taxon>
        <taxon>Duplodnaviria</taxon>
        <taxon>Heunggongvirae</taxon>
        <taxon>Uroviricota</taxon>
        <taxon>Caudoviricetes</taxon>
        <taxon>Demerecviridae</taxon>
        <taxon>Shenzhenvirus</taxon>
        <taxon>Shenzhenvirus AhSzq1</taxon>
    </lineage>
</organism>
<keyword evidence="3" id="KW-1185">Reference proteome</keyword>
<proteinExistence type="predicted"/>
<evidence type="ECO:0000313" key="3">
    <source>
        <dbReference type="Proteomes" id="UP000244741"/>
    </source>
</evidence>
<dbReference type="Proteomes" id="UP000244741">
    <property type="component" value="Segment"/>
</dbReference>
<protein>
    <submittedName>
        <fullName evidence="2">Homoserine kinase</fullName>
    </submittedName>
</protein>
<dbReference type="GO" id="GO:0016301">
    <property type="term" value="F:kinase activity"/>
    <property type="evidence" value="ECO:0007669"/>
    <property type="project" value="UniProtKB-KW"/>
</dbReference>
<evidence type="ECO:0000313" key="2">
    <source>
        <dbReference type="EMBL" id="AVR75928.1"/>
    </source>
</evidence>
<dbReference type="EMBL" id="MG676224">
    <property type="protein sequence ID" value="AVR75928.1"/>
    <property type="molecule type" value="Genomic_DNA"/>
</dbReference>
<gene>
    <name evidence="2" type="ORF">AhSzq1_35</name>
</gene>
<dbReference type="Pfam" id="PF16473">
    <property type="entry name" value="Rv2179c-like"/>
    <property type="match status" value="1"/>
</dbReference>
<dbReference type="InterPro" id="IPR033390">
    <property type="entry name" value="Rv2179c-like"/>
</dbReference>
<name>A0A2R4ALL9_9CAUD</name>
<keyword evidence="2" id="KW-0808">Transferase</keyword>
<reference evidence="2 3" key="1">
    <citation type="submission" date="2017-12" db="EMBL/GenBank/DDBJ databases">
        <title>Genomic characterization of T5-related Aeromonas hydrophila phages AhSzq-1 and AhSzw-1 and proposal to be two new species.</title>
        <authorList>
            <person name="Chen L."/>
            <person name="Yuan S."/>
            <person name="Ma Y."/>
        </authorList>
    </citation>
    <scope>NUCLEOTIDE SEQUENCE [LARGE SCALE GENOMIC DNA]</scope>
    <source>
        <strain evidence="2">Seawater</strain>
    </source>
</reference>
<keyword evidence="2" id="KW-0418">Kinase</keyword>
<feature type="domain" description="3'-5' exoribonuclease Rv2179c-like" evidence="1">
    <location>
        <begin position="9"/>
        <end position="198"/>
    </location>
</feature>